<dbReference type="EMBL" id="OX465085">
    <property type="protein sequence ID" value="CAI9303431.1"/>
    <property type="molecule type" value="Genomic_DNA"/>
</dbReference>
<evidence type="ECO:0000256" key="1">
    <source>
        <dbReference type="SAM" id="MobiDB-lite"/>
    </source>
</evidence>
<proteinExistence type="predicted"/>
<evidence type="ECO:0000313" key="3">
    <source>
        <dbReference type="Proteomes" id="UP001177003"/>
    </source>
</evidence>
<name>A0AA36EN37_LACSI</name>
<dbReference type="PANTHER" id="PTHR34066:SF1">
    <property type="entry name" value="DUF1764 FAMILY PROTEIN"/>
    <property type="match status" value="1"/>
</dbReference>
<evidence type="ECO:0000313" key="2">
    <source>
        <dbReference type="EMBL" id="CAI9303431.1"/>
    </source>
</evidence>
<feature type="compositionally biased region" description="Basic and acidic residues" evidence="1">
    <location>
        <begin position="155"/>
        <end position="164"/>
    </location>
</feature>
<dbReference type="Pfam" id="PF08576">
    <property type="entry name" value="DUF1764"/>
    <property type="match status" value="1"/>
</dbReference>
<keyword evidence="3" id="KW-1185">Reference proteome</keyword>
<dbReference type="InterPro" id="IPR013885">
    <property type="entry name" value="DUF1764_euk"/>
</dbReference>
<dbReference type="Proteomes" id="UP001177003">
    <property type="component" value="Chromosome 9"/>
</dbReference>
<organism evidence="2 3">
    <name type="scientific">Lactuca saligna</name>
    <name type="common">Willowleaf lettuce</name>
    <dbReference type="NCBI Taxonomy" id="75948"/>
    <lineage>
        <taxon>Eukaryota</taxon>
        <taxon>Viridiplantae</taxon>
        <taxon>Streptophyta</taxon>
        <taxon>Embryophyta</taxon>
        <taxon>Tracheophyta</taxon>
        <taxon>Spermatophyta</taxon>
        <taxon>Magnoliopsida</taxon>
        <taxon>eudicotyledons</taxon>
        <taxon>Gunneridae</taxon>
        <taxon>Pentapetalae</taxon>
        <taxon>asterids</taxon>
        <taxon>campanulids</taxon>
        <taxon>Asterales</taxon>
        <taxon>Asteraceae</taxon>
        <taxon>Cichorioideae</taxon>
        <taxon>Cichorieae</taxon>
        <taxon>Lactucinae</taxon>
        <taxon>Lactuca</taxon>
    </lineage>
</organism>
<dbReference type="PANTHER" id="PTHR34066">
    <property type="entry name" value="GROWTH FACTOR 2"/>
    <property type="match status" value="1"/>
</dbReference>
<gene>
    <name evidence="2" type="ORF">LSALG_LOCUS41871</name>
</gene>
<feature type="region of interest" description="Disordered" evidence="1">
    <location>
        <begin position="80"/>
        <end position="176"/>
    </location>
</feature>
<sequence>MWWPEGTNGSDMSGLMVVIGDDSDERVAWYMSLFSPTPPQSSSRLLDLICNRLINIDFLSSQPTDIIIFSTFVIQKMPKKSSSKTQKTGLQNPVVATWEKPKKTSSKPPKKSPLPKEKPCSSSTPKSFGQEIEDIFSKKRKKPEEQQKSKKRVKDGKNDESLDRKKLRNKSGGSNVKIFENEQTVTPKRKTGDGLVIYSEEELGIGKADAGGTRLCPFDCDCCF</sequence>
<protein>
    <recommendedName>
        <fullName evidence="4">DUF1764 domain-containing protein</fullName>
    </recommendedName>
</protein>
<dbReference type="AlphaFoldDB" id="A0AA36EN37"/>
<evidence type="ECO:0008006" key="4">
    <source>
        <dbReference type="Google" id="ProtNLM"/>
    </source>
</evidence>
<reference evidence="2" key="1">
    <citation type="submission" date="2023-04" db="EMBL/GenBank/DDBJ databases">
        <authorList>
            <person name="Vijverberg K."/>
            <person name="Xiong W."/>
            <person name="Schranz E."/>
        </authorList>
    </citation>
    <scope>NUCLEOTIDE SEQUENCE</scope>
</reference>
<accession>A0AA36EN37</accession>